<evidence type="ECO:0000256" key="1">
    <source>
        <dbReference type="ARBA" id="ARBA00004123"/>
    </source>
</evidence>
<dbReference type="InterPro" id="IPR019038">
    <property type="entry name" value="POLD3"/>
</dbReference>
<feature type="compositionally biased region" description="Basic and acidic residues" evidence="5">
    <location>
        <begin position="461"/>
        <end position="470"/>
    </location>
</feature>
<sequence>MSQIETLSLIQEIESLISDQLQVVSYKWLSRNYQISSDEAKRLLHEFVEKHEGGLEVVYALSGWLKSTHRSYHIRLVTGPKLAEAQHDFDGNCSVQVYSVQASIPKDPAVLWNAEFIQAEELSKQPSSVDNCLRDNRDVDGQPTVSVTPQIKSVVGSGSTKSNVVQQPPKNIAHNSIAKVDLKSQNVVKDVKSESNGTGNTVVHDNINKPPAEKEKSIPLPAGKKKVQADKNGSVTGGSLASFWGRPSAKPKSCSVPEENSNTISNLPEATENAQTCANEAGEADSDDDNQGVPLRRSSNRKRRVVFDFSDEDEDVVNLASPEVPSKQTSQDSRQNDKNPLEKEPLNFDLPVEIKPLVKEERVEKKVFQPPREDLSVITKCTTTGKPSTEKLQSSAPEICVNKDSVKMAAPDSVKRRKVMKTRIDERGREVTDVVWEGEEIEAKKADTVTAKKADTVTAKKTDTVAKKADNNGSTNAVNSAPATKKPPATGKGGSKKGLNSKDPKQGNILSFFKKV</sequence>
<accession>A0A2Z6NQL8</accession>
<dbReference type="Pfam" id="PF09507">
    <property type="entry name" value="CDC27"/>
    <property type="match status" value="1"/>
</dbReference>
<dbReference type="Gene3D" id="3.90.1030.20">
    <property type="entry name" value="DNA polymerase delta, p66 (Cdc27) subunit, wHTH domain"/>
    <property type="match status" value="1"/>
</dbReference>
<dbReference type="GO" id="GO:1904161">
    <property type="term" value="P:DNA synthesis involved in UV-damage excision repair"/>
    <property type="evidence" value="ECO:0007669"/>
    <property type="project" value="TreeGrafter"/>
</dbReference>
<dbReference type="OrthoDB" id="514823at2759"/>
<reference evidence="7" key="1">
    <citation type="journal article" date="2017" name="Front. Plant Sci.">
        <title>Climate Clever Clovers: New Paradigm to Reduce the Environmental Footprint of Ruminants by Breeding Low Methanogenic Forages Utilizing Haplotype Variation.</title>
        <authorList>
            <person name="Kaur P."/>
            <person name="Appels R."/>
            <person name="Bayer P.E."/>
            <person name="Keeble-Gagnere G."/>
            <person name="Wang J."/>
            <person name="Hirakawa H."/>
            <person name="Shirasawa K."/>
            <person name="Vercoe P."/>
            <person name="Stefanova K."/>
            <person name="Durmic Z."/>
            <person name="Nichols P."/>
            <person name="Revell C."/>
            <person name="Isobe S.N."/>
            <person name="Edwards D."/>
            <person name="Erskine W."/>
        </authorList>
    </citation>
    <scope>NUCLEOTIDE SEQUENCE [LARGE SCALE GENOMIC DNA]</scope>
    <source>
        <strain evidence="7">cv. Daliak</strain>
    </source>
</reference>
<comment type="subcellular location">
    <subcellularLocation>
        <location evidence="1">Nucleus</location>
    </subcellularLocation>
</comment>
<evidence type="ECO:0000256" key="5">
    <source>
        <dbReference type="SAM" id="MobiDB-lite"/>
    </source>
</evidence>
<keyword evidence="4" id="KW-0539">Nucleus</keyword>
<dbReference type="FunFam" id="3.90.1030.20:FF:000002">
    <property type="entry name" value="DNA polymerase delta subunit"/>
    <property type="match status" value="1"/>
</dbReference>
<dbReference type="PANTHER" id="PTHR17598:SF13">
    <property type="entry name" value="DNA POLYMERASE DELTA SUBUNIT 3"/>
    <property type="match status" value="1"/>
</dbReference>
<organism evidence="6 7">
    <name type="scientific">Trifolium subterraneum</name>
    <name type="common">Subterranean clover</name>
    <dbReference type="NCBI Taxonomy" id="3900"/>
    <lineage>
        <taxon>Eukaryota</taxon>
        <taxon>Viridiplantae</taxon>
        <taxon>Streptophyta</taxon>
        <taxon>Embryophyta</taxon>
        <taxon>Tracheophyta</taxon>
        <taxon>Spermatophyta</taxon>
        <taxon>Magnoliopsida</taxon>
        <taxon>eudicotyledons</taxon>
        <taxon>Gunneridae</taxon>
        <taxon>Pentapetalae</taxon>
        <taxon>rosids</taxon>
        <taxon>fabids</taxon>
        <taxon>Fabales</taxon>
        <taxon>Fabaceae</taxon>
        <taxon>Papilionoideae</taxon>
        <taxon>50 kb inversion clade</taxon>
        <taxon>NPAAA clade</taxon>
        <taxon>Hologalegina</taxon>
        <taxon>IRL clade</taxon>
        <taxon>Trifolieae</taxon>
        <taxon>Trifolium</taxon>
    </lineage>
</organism>
<dbReference type="GO" id="GO:0006297">
    <property type="term" value="P:nucleotide-excision repair, DNA gap filling"/>
    <property type="evidence" value="ECO:0007669"/>
    <property type="project" value="TreeGrafter"/>
</dbReference>
<dbReference type="GO" id="GO:0003887">
    <property type="term" value="F:DNA-directed DNA polymerase activity"/>
    <property type="evidence" value="ECO:0007669"/>
    <property type="project" value="TreeGrafter"/>
</dbReference>
<dbReference type="PANTHER" id="PTHR17598">
    <property type="entry name" value="DNA POLYMERASE DELTA SUBUNIT 3"/>
    <property type="match status" value="1"/>
</dbReference>
<feature type="compositionally biased region" description="Basic and acidic residues" evidence="5">
    <location>
        <begin position="334"/>
        <end position="346"/>
    </location>
</feature>
<keyword evidence="3" id="KW-0235">DNA replication</keyword>
<dbReference type="GO" id="GO:0043625">
    <property type="term" value="C:delta DNA polymerase complex"/>
    <property type="evidence" value="ECO:0007669"/>
    <property type="project" value="InterPro"/>
</dbReference>
<evidence type="ECO:0000256" key="3">
    <source>
        <dbReference type="ARBA" id="ARBA00022705"/>
    </source>
</evidence>
<evidence type="ECO:0000313" key="6">
    <source>
        <dbReference type="EMBL" id="GAU32247.1"/>
    </source>
</evidence>
<dbReference type="AlphaFoldDB" id="A0A2Z6NQL8"/>
<dbReference type="EMBL" id="DF973487">
    <property type="protein sequence ID" value="GAU32247.1"/>
    <property type="molecule type" value="Genomic_DNA"/>
</dbReference>
<evidence type="ECO:0000313" key="7">
    <source>
        <dbReference type="Proteomes" id="UP000242715"/>
    </source>
</evidence>
<dbReference type="InterPro" id="IPR041913">
    <property type="entry name" value="POLD3_sf"/>
</dbReference>
<feature type="compositionally biased region" description="Polar residues" evidence="5">
    <location>
        <begin position="471"/>
        <end position="482"/>
    </location>
</feature>
<evidence type="ECO:0000256" key="2">
    <source>
        <dbReference type="ARBA" id="ARBA00017589"/>
    </source>
</evidence>
<proteinExistence type="predicted"/>
<name>A0A2Z6NQL8_TRISU</name>
<feature type="compositionally biased region" description="Polar residues" evidence="5">
    <location>
        <begin position="194"/>
        <end position="203"/>
    </location>
</feature>
<evidence type="ECO:0000256" key="4">
    <source>
        <dbReference type="ARBA" id="ARBA00023242"/>
    </source>
</evidence>
<protein>
    <recommendedName>
        <fullName evidence="2">DNA polymerase delta subunit 3</fullName>
    </recommendedName>
</protein>
<keyword evidence="7" id="KW-1185">Reference proteome</keyword>
<gene>
    <name evidence="6" type="ORF">TSUD_53740</name>
</gene>
<dbReference type="Proteomes" id="UP000242715">
    <property type="component" value="Unassembled WGS sequence"/>
</dbReference>
<feature type="region of interest" description="Disordered" evidence="5">
    <location>
        <begin position="461"/>
        <end position="516"/>
    </location>
</feature>
<dbReference type="GO" id="GO:0006271">
    <property type="term" value="P:DNA strand elongation involved in DNA replication"/>
    <property type="evidence" value="ECO:0007669"/>
    <property type="project" value="TreeGrafter"/>
</dbReference>
<feature type="region of interest" description="Disordered" evidence="5">
    <location>
        <begin position="280"/>
        <end position="347"/>
    </location>
</feature>
<feature type="region of interest" description="Disordered" evidence="5">
    <location>
        <begin position="192"/>
        <end position="265"/>
    </location>
</feature>